<evidence type="ECO:0000313" key="6">
    <source>
        <dbReference type="Proteomes" id="UP000241890"/>
    </source>
</evidence>
<name>A0A2R5G4T4_9STRA</name>
<comment type="caution">
    <text evidence="5">The sequence shown here is derived from an EMBL/GenBank/DDBJ whole genome shotgun (WGS) entry which is preliminary data.</text>
</comment>
<dbReference type="EMBL" id="BEYU01000018">
    <property type="protein sequence ID" value="GBG26037.1"/>
    <property type="molecule type" value="Genomic_DNA"/>
</dbReference>
<protein>
    <submittedName>
        <fullName evidence="5">Cathepsin B-like cysteine proteinase 5</fullName>
    </submittedName>
</protein>
<dbReference type="SUPFAM" id="SSF54001">
    <property type="entry name" value="Cysteine proteinases"/>
    <property type="match status" value="1"/>
</dbReference>
<evidence type="ECO:0000259" key="4">
    <source>
        <dbReference type="SMART" id="SM00645"/>
    </source>
</evidence>
<keyword evidence="6" id="KW-1185">Reference proteome</keyword>
<accession>A0A2R5G4T4</accession>
<dbReference type="Pfam" id="PF00112">
    <property type="entry name" value="Peptidase_C1"/>
    <property type="match status" value="2"/>
</dbReference>
<feature type="chain" id="PRO_5018536242" evidence="3">
    <location>
        <begin position="30"/>
        <end position="475"/>
    </location>
</feature>
<dbReference type="GO" id="GO:0006508">
    <property type="term" value="P:proteolysis"/>
    <property type="evidence" value="ECO:0007669"/>
    <property type="project" value="InterPro"/>
</dbReference>
<evidence type="ECO:0000256" key="3">
    <source>
        <dbReference type="SAM" id="SignalP"/>
    </source>
</evidence>
<feature type="domain" description="Peptidase C1A papain C-terminal" evidence="4">
    <location>
        <begin position="34"/>
        <end position="346"/>
    </location>
</feature>
<organism evidence="5 6">
    <name type="scientific">Hondaea fermentalgiana</name>
    <dbReference type="NCBI Taxonomy" id="2315210"/>
    <lineage>
        <taxon>Eukaryota</taxon>
        <taxon>Sar</taxon>
        <taxon>Stramenopiles</taxon>
        <taxon>Bigyra</taxon>
        <taxon>Labyrinthulomycetes</taxon>
        <taxon>Thraustochytrida</taxon>
        <taxon>Thraustochytriidae</taxon>
        <taxon>Hondaea</taxon>
    </lineage>
</organism>
<dbReference type="InterPro" id="IPR000169">
    <property type="entry name" value="Pept_cys_AS"/>
</dbReference>
<dbReference type="InterPro" id="IPR013128">
    <property type="entry name" value="Peptidase_C1A"/>
</dbReference>
<comment type="similarity">
    <text evidence="1">Belongs to the peptidase C1 family.</text>
</comment>
<dbReference type="PROSITE" id="PS00639">
    <property type="entry name" value="THIOL_PROTEASE_HIS"/>
    <property type="match status" value="1"/>
</dbReference>
<dbReference type="GO" id="GO:0008234">
    <property type="term" value="F:cysteine-type peptidase activity"/>
    <property type="evidence" value="ECO:0007669"/>
    <property type="project" value="InterPro"/>
</dbReference>
<evidence type="ECO:0000256" key="2">
    <source>
        <dbReference type="ARBA" id="ARBA00023145"/>
    </source>
</evidence>
<dbReference type="InterPro" id="IPR000668">
    <property type="entry name" value="Peptidase_C1A_C"/>
</dbReference>
<evidence type="ECO:0000256" key="1">
    <source>
        <dbReference type="ARBA" id="ARBA00008455"/>
    </source>
</evidence>
<dbReference type="InterPro" id="IPR038765">
    <property type="entry name" value="Papain-like_cys_pep_sf"/>
</dbReference>
<feature type="signal peptide" evidence="3">
    <location>
        <begin position="1"/>
        <end position="29"/>
    </location>
</feature>
<dbReference type="SMART" id="SM00645">
    <property type="entry name" value="Pept_C1"/>
    <property type="match status" value="1"/>
</dbReference>
<proteinExistence type="inferred from homology"/>
<evidence type="ECO:0000313" key="5">
    <source>
        <dbReference type="EMBL" id="GBG26037.1"/>
    </source>
</evidence>
<dbReference type="PANTHER" id="PTHR12411">
    <property type="entry name" value="CYSTEINE PROTEASE FAMILY C1-RELATED"/>
    <property type="match status" value="1"/>
</dbReference>
<dbReference type="InParanoid" id="A0A2R5G4T4"/>
<gene>
    <name evidence="5" type="ORF">FCC1311_022572</name>
</gene>
<sequence>MKGPALATRIAAALLVTLALSAQQESALAVDVEIPTHFDTRTKWYGCGLHVMDQGQCGSCWAVSATSVFGDRACIWLAENGTALPPGGVFTGNRLFQKAGQCTEDLHQAHDHGCKRTALFPSPQALLSCASLAEDKKLFPDSAGCGGGWNSDAWRYMFIHGLPTMEAGGAGGCVPYTSGHCHGKDPHGNGCRSCDGVIDQCEDSGTKPTFYRVHSFGSIHDPELHSRASTAEPRPASDAEALGRQVRAMQVELMTNGPLQVCIDYFGNFGKFFNDSPLGIYNSTDKQPVVGGHCLNLLGWGHDESSQMDYWLVKNSWGPNWGNEGVFRFIRGADLCGIESDIWAGCPANSNCQLTAGVRHNESHVPLGAEDHVLLRERLFDPAISLALAQDAHARDAPPSSASRGGYWREIPRQEFSTHPFALHVAHAYEEAYGAPTTPEQAAAAAVTVRSQGGVRGFKLNVLFENGREVMNDHV</sequence>
<dbReference type="PROSITE" id="PS00139">
    <property type="entry name" value="THIOL_PROTEASE_CYS"/>
    <property type="match status" value="1"/>
</dbReference>
<reference evidence="5 6" key="1">
    <citation type="submission" date="2017-12" db="EMBL/GenBank/DDBJ databases">
        <title>Sequencing, de novo assembly and annotation of complete genome of a new Thraustochytrid species, strain FCC1311.</title>
        <authorList>
            <person name="Sedici K."/>
            <person name="Godart F."/>
            <person name="Aiese Cigliano R."/>
            <person name="Sanseverino W."/>
            <person name="Barakat M."/>
            <person name="Ortet P."/>
            <person name="Marechal E."/>
            <person name="Cagnac O."/>
            <person name="Amato A."/>
        </authorList>
    </citation>
    <scope>NUCLEOTIDE SEQUENCE [LARGE SCALE GENOMIC DNA]</scope>
</reference>
<dbReference type="Gene3D" id="3.90.70.10">
    <property type="entry name" value="Cysteine proteinases"/>
    <property type="match status" value="1"/>
</dbReference>
<dbReference type="OrthoDB" id="640249at2759"/>
<keyword evidence="2" id="KW-0865">Zymogen</keyword>
<dbReference type="AlphaFoldDB" id="A0A2R5G4T4"/>
<dbReference type="InterPro" id="IPR025660">
    <property type="entry name" value="Pept_his_AS"/>
</dbReference>
<keyword evidence="3" id="KW-0732">Signal</keyword>
<dbReference type="Proteomes" id="UP000241890">
    <property type="component" value="Unassembled WGS sequence"/>
</dbReference>
<dbReference type="PRINTS" id="PR00705">
    <property type="entry name" value="PAPAIN"/>
</dbReference>